<dbReference type="OrthoDB" id="5402524at2"/>
<name>A0A9W6PLT0_9ACTN</name>
<dbReference type="EMBL" id="BSRX01000056">
    <property type="protein sequence ID" value="GLW58640.1"/>
    <property type="molecule type" value="Genomic_DNA"/>
</dbReference>
<dbReference type="Proteomes" id="UP001599542">
    <property type="component" value="Unassembled WGS sequence"/>
</dbReference>
<accession>A0A9W6PLT0</accession>
<evidence type="ECO:0000256" key="1">
    <source>
        <dbReference type="SAM" id="Phobius"/>
    </source>
</evidence>
<keyword evidence="1" id="KW-1133">Transmembrane helix</keyword>
<reference evidence="2" key="1">
    <citation type="submission" date="2023-02" db="EMBL/GenBank/DDBJ databases">
        <title>Kitasatospora phosalacinea NBRC 14362.</title>
        <authorList>
            <person name="Ichikawa N."/>
            <person name="Sato H."/>
            <person name="Tonouchi N."/>
        </authorList>
    </citation>
    <scope>NUCLEOTIDE SEQUENCE</scope>
    <source>
        <strain evidence="2">NBRC 14362</strain>
    </source>
</reference>
<dbReference type="Proteomes" id="UP001165143">
    <property type="component" value="Unassembled WGS sequence"/>
</dbReference>
<reference evidence="3 5" key="2">
    <citation type="submission" date="2024-09" db="EMBL/GenBank/DDBJ databases">
        <title>The Natural Products Discovery Center: Release of the First 8490 Sequenced Strains for Exploring Actinobacteria Biosynthetic Diversity.</title>
        <authorList>
            <person name="Kalkreuter E."/>
            <person name="Kautsar S.A."/>
            <person name="Yang D."/>
            <person name="Bader C.D."/>
            <person name="Teijaro C.N."/>
            <person name="Fluegel L."/>
            <person name="Davis C.M."/>
            <person name="Simpson J.R."/>
            <person name="Lauterbach L."/>
            <person name="Steele A.D."/>
            <person name="Gui C."/>
            <person name="Meng S."/>
            <person name="Li G."/>
            <person name="Viehrig K."/>
            <person name="Ye F."/>
            <person name="Su P."/>
            <person name="Kiefer A.F."/>
            <person name="Nichols A."/>
            <person name="Cepeda A.J."/>
            <person name="Yan W."/>
            <person name="Fan B."/>
            <person name="Jiang Y."/>
            <person name="Adhikari A."/>
            <person name="Zheng C.-J."/>
            <person name="Schuster L."/>
            <person name="Cowan T.M."/>
            <person name="Smanski M.J."/>
            <person name="Chevrette M.G."/>
            <person name="De Carvalho L.P.S."/>
            <person name="Shen B."/>
        </authorList>
    </citation>
    <scope>NUCLEOTIDE SEQUENCE [LARGE SCALE GENOMIC DNA]</scope>
    <source>
        <strain evidence="3 5">NPDC058753</strain>
    </source>
</reference>
<dbReference type="RefSeq" id="WP_158715265.1">
    <property type="nucleotide sequence ID" value="NZ_BSRX01000056.1"/>
</dbReference>
<evidence type="ECO:0000313" key="4">
    <source>
        <dbReference type="Proteomes" id="UP001165143"/>
    </source>
</evidence>
<keyword evidence="1" id="KW-0472">Membrane</keyword>
<organism evidence="2 4">
    <name type="scientific">Kitasatospora phosalacinea</name>
    <dbReference type="NCBI Taxonomy" id="2065"/>
    <lineage>
        <taxon>Bacteria</taxon>
        <taxon>Bacillati</taxon>
        <taxon>Actinomycetota</taxon>
        <taxon>Actinomycetes</taxon>
        <taxon>Kitasatosporales</taxon>
        <taxon>Streptomycetaceae</taxon>
        <taxon>Kitasatospora</taxon>
    </lineage>
</organism>
<gene>
    <name evidence="3" type="ORF">ACFW6T_27580</name>
    <name evidence="2" type="ORF">Kpho01_66510</name>
</gene>
<keyword evidence="1" id="KW-0812">Transmembrane</keyword>
<feature type="transmembrane region" description="Helical" evidence="1">
    <location>
        <begin position="21"/>
        <end position="45"/>
    </location>
</feature>
<evidence type="ECO:0000313" key="5">
    <source>
        <dbReference type="Proteomes" id="UP001599542"/>
    </source>
</evidence>
<dbReference type="EMBL" id="JBHYPX010000067">
    <property type="protein sequence ID" value="MFE1355743.1"/>
    <property type="molecule type" value="Genomic_DNA"/>
</dbReference>
<protein>
    <submittedName>
        <fullName evidence="2">Uncharacterized protein</fullName>
    </submittedName>
</protein>
<proteinExistence type="predicted"/>
<evidence type="ECO:0000313" key="3">
    <source>
        <dbReference type="EMBL" id="MFE1355743.1"/>
    </source>
</evidence>
<keyword evidence="5" id="KW-1185">Reference proteome</keyword>
<comment type="caution">
    <text evidence="2">The sequence shown here is derived from an EMBL/GenBank/DDBJ whole genome shotgun (WGS) entry which is preliminary data.</text>
</comment>
<sequence>MTNSTAFSPTDTMPLSTRAKALMAVESIAALITSLLVIAHAVGVLDQ</sequence>
<dbReference type="AlphaFoldDB" id="A0A9W6PLT0"/>
<evidence type="ECO:0000313" key="2">
    <source>
        <dbReference type="EMBL" id="GLW58640.1"/>
    </source>
</evidence>